<dbReference type="EMBL" id="JACXVP010000003">
    <property type="protein sequence ID" value="KAG5616714.1"/>
    <property type="molecule type" value="Genomic_DNA"/>
</dbReference>
<name>A0A9J5ZXM2_SOLCO</name>
<comment type="caution">
    <text evidence="1">The sequence shown here is derived from an EMBL/GenBank/DDBJ whole genome shotgun (WGS) entry which is preliminary data.</text>
</comment>
<dbReference type="AlphaFoldDB" id="A0A9J5ZXM2"/>
<accession>A0A9J5ZXM2</accession>
<sequence>MEEMKMNDEKRKTLTMWALKRVTRGIINVKLQVLLWSSTRPKAVDQISRLSDALFLHSLIPTDLMLVTDICSRWHKRENAINEKW</sequence>
<dbReference type="OrthoDB" id="682094at2759"/>
<reference evidence="1 2" key="1">
    <citation type="submission" date="2020-09" db="EMBL/GenBank/DDBJ databases">
        <title>De no assembly of potato wild relative species, Solanum commersonii.</title>
        <authorList>
            <person name="Cho K."/>
        </authorList>
    </citation>
    <scope>NUCLEOTIDE SEQUENCE [LARGE SCALE GENOMIC DNA]</scope>
    <source>
        <strain evidence="1">LZ3.2</strain>
        <tissue evidence="1">Leaf</tissue>
    </source>
</reference>
<gene>
    <name evidence="1" type="ORF">H5410_016538</name>
</gene>
<evidence type="ECO:0000313" key="1">
    <source>
        <dbReference type="EMBL" id="KAG5616714.1"/>
    </source>
</evidence>
<evidence type="ECO:0000313" key="2">
    <source>
        <dbReference type="Proteomes" id="UP000824120"/>
    </source>
</evidence>
<proteinExistence type="predicted"/>
<dbReference type="Proteomes" id="UP000824120">
    <property type="component" value="Chromosome 3"/>
</dbReference>
<organism evidence="1 2">
    <name type="scientific">Solanum commersonii</name>
    <name type="common">Commerson's wild potato</name>
    <name type="synonym">Commerson's nightshade</name>
    <dbReference type="NCBI Taxonomy" id="4109"/>
    <lineage>
        <taxon>Eukaryota</taxon>
        <taxon>Viridiplantae</taxon>
        <taxon>Streptophyta</taxon>
        <taxon>Embryophyta</taxon>
        <taxon>Tracheophyta</taxon>
        <taxon>Spermatophyta</taxon>
        <taxon>Magnoliopsida</taxon>
        <taxon>eudicotyledons</taxon>
        <taxon>Gunneridae</taxon>
        <taxon>Pentapetalae</taxon>
        <taxon>asterids</taxon>
        <taxon>lamiids</taxon>
        <taxon>Solanales</taxon>
        <taxon>Solanaceae</taxon>
        <taxon>Solanoideae</taxon>
        <taxon>Solaneae</taxon>
        <taxon>Solanum</taxon>
    </lineage>
</organism>
<keyword evidence="2" id="KW-1185">Reference proteome</keyword>
<protein>
    <submittedName>
        <fullName evidence="1">Uncharacterized protein</fullName>
    </submittedName>
</protein>